<evidence type="ECO:0000313" key="6">
    <source>
        <dbReference type="EMBL" id="CAB5026738.1"/>
    </source>
</evidence>
<evidence type="ECO:0000313" key="1">
    <source>
        <dbReference type="EMBL" id="CAB4722489.1"/>
    </source>
</evidence>
<dbReference type="EMBL" id="CAFAAL010000004">
    <property type="protein sequence ID" value="CAB4792135.1"/>
    <property type="molecule type" value="Genomic_DNA"/>
</dbReference>
<dbReference type="EMBL" id="CAEZZP010000011">
    <property type="protein sequence ID" value="CAB4764273.1"/>
    <property type="molecule type" value="Genomic_DNA"/>
</dbReference>
<evidence type="ECO:0000313" key="5">
    <source>
        <dbReference type="EMBL" id="CAB4890857.1"/>
    </source>
</evidence>
<dbReference type="EMBL" id="CAFBMF010000012">
    <property type="protein sequence ID" value="CAB4890857.1"/>
    <property type="molecule type" value="Genomic_DNA"/>
</dbReference>
<evidence type="ECO:0000313" key="3">
    <source>
        <dbReference type="EMBL" id="CAB4792135.1"/>
    </source>
</evidence>
<proteinExistence type="predicted"/>
<accession>A0A6J6X7J8</accession>
<reference evidence="3" key="1">
    <citation type="submission" date="2020-05" db="EMBL/GenBank/DDBJ databases">
        <authorList>
            <person name="Chiriac C."/>
            <person name="Salcher M."/>
            <person name="Ghai R."/>
            <person name="Kavagutti S V."/>
        </authorList>
    </citation>
    <scope>NUCLEOTIDE SEQUENCE</scope>
</reference>
<dbReference type="EMBL" id="CAFBLJ010000011">
    <property type="protein sequence ID" value="CAB4859196.1"/>
    <property type="molecule type" value="Genomic_DNA"/>
</dbReference>
<organism evidence="3">
    <name type="scientific">freshwater metagenome</name>
    <dbReference type="NCBI Taxonomy" id="449393"/>
    <lineage>
        <taxon>unclassified sequences</taxon>
        <taxon>metagenomes</taxon>
        <taxon>ecological metagenomes</taxon>
    </lineage>
</organism>
<gene>
    <name evidence="1" type="ORF">UFOPK2658_01142</name>
    <name evidence="2" type="ORF">UFOPK2880_00327</name>
    <name evidence="3" type="ORF">UFOPK3004_00098</name>
    <name evidence="4" type="ORF">UFOPK3304_00354</name>
    <name evidence="5" type="ORF">UFOPK3494_00341</name>
    <name evidence="6" type="ORF">UFOPK4134_00626</name>
</gene>
<dbReference type="PROSITE" id="PS51257">
    <property type="entry name" value="PROKAR_LIPOPROTEIN"/>
    <property type="match status" value="1"/>
</dbReference>
<evidence type="ECO:0000313" key="2">
    <source>
        <dbReference type="EMBL" id="CAB4764273.1"/>
    </source>
</evidence>
<evidence type="ECO:0000313" key="4">
    <source>
        <dbReference type="EMBL" id="CAB4859196.1"/>
    </source>
</evidence>
<protein>
    <submittedName>
        <fullName evidence="3">Unannotated protein</fullName>
    </submittedName>
</protein>
<dbReference type="EMBL" id="CAEZYH010000048">
    <property type="protein sequence ID" value="CAB4722489.1"/>
    <property type="molecule type" value="Genomic_DNA"/>
</dbReference>
<sequence length="148" mass="15640">MNFPRSLRKVLASSGCALVVMTLSVACSDTEHNGANFCGKLEKQLPGLTGPLTATSDIGDLLSRYQNLAKITPLAIEADWKTVTDLIKQAADVDPEDPLSRQELSDAAYQAERPARNIATWVESTCGLAMPDVIGLEGSIAPAATVAP</sequence>
<dbReference type="EMBL" id="CAFBPS010000032">
    <property type="protein sequence ID" value="CAB5026738.1"/>
    <property type="molecule type" value="Genomic_DNA"/>
</dbReference>
<dbReference type="AlphaFoldDB" id="A0A6J6X7J8"/>
<name>A0A6J6X7J8_9ZZZZ</name>